<gene>
    <name evidence="1" type="ORF">ERS852429_02636</name>
</gene>
<dbReference type="AlphaFoldDB" id="A0A173V4Z2"/>
<evidence type="ECO:0000313" key="2">
    <source>
        <dbReference type="Proteomes" id="UP000095591"/>
    </source>
</evidence>
<evidence type="ECO:0000313" key="1">
    <source>
        <dbReference type="EMBL" id="CUN22323.1"/>
    </source>
</evidence>
<organism evidence="1 2">
    <name type="scientific">Parabacteroides distasonis</name>
    <dbReference type="NCBI Taxonomy" id="823"/>
    <lineage>
        <taxon>Bacteria</taxon>
        <taxon>Pseudomonadati</taxon>
        <taxon>Bacteroidota</taxon>
        <taxon>Bacteroidia</taxon>
        <taxon>Bacteroidales</taxon>
        <taxon>Tannerellaceae</taxon>
        <taxon>Parabacteroides</taxon>
    </lineage>
</organism>
<name>A0A173V4Z2_PARDI</name>
<protein>
    <submittedName>
        <fullName evidence="1">Uncharacterized protein</fullName>
    </submittedName>
</protein>
<dbReference type="RefSeq" id="WP_057319530.1">
    <property type="nucleotide sequence ID" value="NZ_CYXP01000006.1"/>
</dbReference>
<reference evidence="1 2" key="1">
    <citation type="submission" date="2015-09" db="EMBL/GenBank/DDBJ databases">
        <authorList>
            <consortium name="Pathogen Informatics"/>
        </authorList>
    </citation>
    <scope>NUCLEOTIDE SEQUENCE [LARGE SCALE GENOMIC DNA]</scope>
    <source>
        <strain evidence="1 2">2789STDY5608872</strain>
    </source>
</reference>
<proteinExistence type="predicted"/>
<dbReference type="Proteomes" id="UP000095591">
    <property type="component" value="Unassembled WGS sequence"/>
</dbReference>
<dbReference type="EMBL" id="CYXP01000006">
    <property type="protein sequence ID" value="CUN22323.1"/>
    <property type="molecule type" value="Genomic_DNA"/>
</dbReference>
<accession>A0A173V4Z2</accession>
<sequence>MKTQEEYAREIDEIVRRDVESCQSDWFKIDKEIFMQPENKNKTFILGTRKTGCDLLILGGINCNEGTLDRIFGCLGNEKFYVCQPIAFYQTLQNIQKRLALYAFKIATAYFRGQGLVPVFEDSHCKLIKL</sequence>